<feature type="domain" description="Glycosyl hydrolase family 13 catalytic" evidence="5">
    <location>
        <begin position="138"/>
        <end position="560"/>
    </location>
</feature>
<proteinExistence type="inferred from homology"/>
<dbReference type="Gene3D" id="2.60.40.10">
    <property type="entry name" value="Immunoglobulins"/>
    <property type="match status" value="1"/>
</dbReference>
<dbReference type="Gene3D" id="3.20.20.80">
    <property type="entry name" value="Glycosidases"/>
    <property type="match status" value="1"/>
</dbReference>
<dbReference type="InterPro" id="IPR044505">
    <property type="entry name" value="GlgX_Isoamylase_N_E_set"/>
</dbReference>
<evidence type="ECO:0000259" key="5">
    <source>
        <dbReference type="SMART" id="SM00642"/>
    </source>
</evidence>
<dbReference type="InterPro" id="IPR011837">
    <property type="entry name" value="Glycogen_debranch_GlgX"/>
</dbReference>
<keyword evidence="2" id="KW-0378">Hydrolase</keyword>
<dbReference type="SUPFAM" id="SSF51011">
    <property type="entry name" value="Glycosyl hydrolase domain"/>
    <property type="match status" value="1"/>
</dbReference>
<dbReference type="Proteomes" id="UP000501003">
    <property type="component" value="Chromosome"/>
</dbReference>
<name>A0A7D4U7H8_9MICO</name>
<evidence type="ECO:0000256" key="4">
    <source>
        <dbReference type="SAM" id="MobiDB-lite"/>
    </source>
</evidence>
<reference evidence="6 7" key="1">
    <citation type="submission" date="2020-05" db="EMBL/GenBank/DDBJ databases">
        <title>Aquirufa sp. strain 15G-AUS-rot a new Aquirufa species.</title>
        <authorList>
            <person name="Pitt A."/>
            <person name="Hahn M.W."/>
        </authorList>
    </citation>
    <scope>NUCLEOTIDE SEQUENCE [LARGE SCALE GENOMIC DNA]</scope>
    <source>
        <strain evidence="6 7">15G-AUS-rot</strain>
    </source>
</reference>
<dbReference type="KEGG" id="aqg:HRU87_02535"/>
<dbReference type="InterPro" id="IPR013783">
    <property type="entry name" value="Ig-like_fold"/>
</dbReference>
<evidence type="ECO:0000256" key="1">
    <source>
        <dbReference type="ARBA" id="ARBA00008061"/>
    </source>
</evidence>
<gene>
    <name evidence="6" type="primary">glgX</name>
    <name evidence="6" type="ORF">HRU87_02535</name>
</gene>
<dbReference type="RefSeq" id="WP_173493393.1">
    <property type="nucleotide sequence ID" value="NZ_CP054056.1"/>
</dbReference>
<accession>A0A7D4U7H8</accession>
<dbReference type="EMBL" id="CP054056">
    <property type="protein sequence ID" value="QKJ25096.1"/>
    <property type="molecule type" value="Genomic_DNA"/>
</dbReference>
<dbReference type="InterPro" id="IPR004193">
    <property type="entry name" value="Glyco_hydro_13_N"/>
</dbReference>
<dbReference type="Gene3D" id="2.60.40.1180">
    <property type="entry name" value="Golgi alpha-mannosidase II"/>
    <property type="match status" value="1"/>
</dbReference>
<dbReference type="GO" id="GO:0005980">
    <property type="term" value="P:glycogen catabolic process"/>
    <property type="evidence" value="ECO:0007669"/>
    <property type="project" value="InterPro"/>
</dbReference>
<evidence type="ECO:0000256" key="3">
    <source>
        <dbReference type="ARBA" id="ARBA00023295"/>
    </source>
</evidence>
<organism evidence="6 7">
    <name type="scientific">Aquiluna borgnonia</name>
    <dbReference type="NCBI Taxonomy" id="2499157"/>
    <lineage>
        <taxon>Bacteria</taxon>
        <taxon>Bacillati</taxon>
        <taxon>Actinomycetota</taxon>
        <taxon>Actinomycetes</taxon>
        <taxon>Micrococcales</taxon>
        <taxon>Microbacteriaceae</taxon>
        <taxon>Luna cluster</taxon>
        <taxon>Luna-1 subcluster</taxon>
        <taxon>Aquiluna</taxon>
    </lineage>
</organism>
<dbReference type="InterPro" id="IPR017853">
    <property type="entry name" value="GH"/>
</dbReference>
<protein>
    <submittedName>
        <fullName evidence="6">Glycogen debranching protein GlgX</fullName>
    </submittedName>
</protein>
<dbReference type="CDD" id="cd02856">
    <property type="entry name" value="E_set_GDE_Isoamylase_N"/>
    <property type="match status" value="1"/>
</dbReference>
<evidence type="ECO:0000313" key="7">
    <source>
        <dbReference type="Proteomes" id="UP000501003"/>
    </source>
</evidence>
<dbReference type="SUPFAM" id="SSF51445">
    <property type="entry name" value="(Trans)glycosidases"/>
    <property type="match status" value="1"/>
</dbReference>
<feature type="region of interest" description="Disordered" evidence="4">
    <location>
        <begin position="459"/>
        <end position="486"/>
    </location>
</feature>
<keyword evidence="3" id="KW-0326">Glycosidase</keyword>
<sequence>MADSSTEQLLAPLGLTLLDGGGVFSVWSETAESVNLHILDPEDSEVSSHIIELERTEGGIWSASDDRLTRGIKYALRASGPEGPRHAFQPERNLLDPYARGLVRESPRDYHCVAIERDFDWQSVAKPGVSLSESVIYEAHVRGLSRINPAIPEEIRGSYAALGHPATIEYLVNLGITALELLPIQAFISEPRLVNLGLINYWGYNTINFFTPHLRYAAEATRAQGPEAMLRELKTAIRELHRAGIEVIMDVVYNHTAEGGSKGLTYSYRGLDNSSYYRQDDHGNYHDTTGCGNSLNFGNPMVQRLTLDSLRYWTQELQIDGFRFDLAATLARDESNHYNPQHPLFSAMKQDPIISSAKLIVEPWDVGMGGWQTGNFPAGFPEWNDRYRDSVRRFWLQDIANARSSGNHSNGVRELAGRIAGSQDLMSDGNGPTASINFITAHDGFTLWDLVSHNVKHNSANGEGNRDGANNNLSFNHGAEGPSANPSISYARRKAARNLIGTLLLSAGIPMITAGDERLKTQGGNNNAYCQDNVITWQNFSPDTHQLDFEKTVSHLIALRKNLPALRPRTFPTLAEPTPEQDQMLWFSVRGDQMSVDDWHNPERRTLQRLTYHLMNDGSKQGVMLVINGTEAVKNVTLANPKGITEYELLWDSALELPPKRSVVMKAGSKLRMVETSLQLFLVR</sequence>
<dbReference type="SUPFAM" id="SSF81296">
    <property type="entry name" value="E set domains"/>
    <property type="match status" value="1"/>
</dbReference>
<keyword evidence="7" id="KW-1185">Reference proteome</keyword>
<evidence type="ECO:0000313" key="6">
    <source>
        <dbReference type="EMBL" id="QKJ25096.1"/>
    </source>
</evidence>
<dbReference type="NCBIfam" id="TIGR02100">
    <property type="entry name" value="glgX_debranch"/>
    <property type="match status" value="1"/>
</dbReference>
<dbReference type="AlphaFoldDB" id="A0A7D4U7H8"/>
<dbReference type="PANTHER" id="PTHR43002">
    <property type="entry name" value="GLYCOGEN DEBRANCHING ENZYME"/>
    <property type="match status" value="1"/>
</dbReference>
<feature type="compositionally biased region" description="Polar residues" evidence="4">
    <location>
        <begin position="459"/>
        <end position="475"/>
    </location>
</feature>
<dbReference type="GO" id="GO:0004135">
    <property type="term" value="F:amylo-alpha-1,6-glucosidase activity"/>
    <property type="evidence" value="ECO:0007669"/>
    <property type="project" value="InterPro"/>
</dbReference>
<evidence type="ECO:0000256" key="2">
    <source>
        <dbReference type="ARBA" id="ARBA00022801"/>
    </source>
</evidence>
<dbReference type="SMART" id="SM00642">
    <property type="entry name" value="Aamy"/>
    <property type="match status" value="1"/>
</dbReference>
<dbReference type="Pfam" id="PF02922">
    <property type="entry name" value="CBM_48"/>
    <property type="match status" value="1"/>
</dbReference>
<dbReference type="InterPro" id="IPR006047">
    <property type="entry name" value="GH13_cat_dom"/>
</dbReference>
<dbReference type="CDD" id="cd11326">
    <property type="entry name" value="AmyAc_Glg_debranch"/>
    <property type="match status" value="1"/>
</dbReference>
<dbReference type="InterPro" id="IPR013780">
    <property type="entry name" value="Glyco_hydro_b"/>
</dbReference>
<dbReference type="InterPro" id="IPR014756">
    <property type="entry name" value="Ig_E-set"/>
</dbReference>
<comment type="similarity">
    <text evidence="1">Belongs to the glycosyl hydrolase 13 family.</text>
</comment>